<comment type="caution">
    <text evidence="1">The sequence shown here is derived from an EMBL/GenBank/DDBJ whole genome shotgun (WGS) entry which is preliminary data.</text>
</comment>
<name>A0A7C3MM26_DICTH</name>
<dbReference type="PANTHER" id="PTHR30302">
    <property type="entry name" value="HYDROGENASE 1 MATURATION PROTEASE"/>
    <property type="match status" value="1"/>
</dbReference>
<dbReference type="InterPro" id="IPR000671">
    <property type="entry name" value="Peptidase_A31"/>
</dbReference>
<gene>
    <name evidence="1" type="ORF">ENW00_09680</name>
</gene>
<dbReference type="GO" id="GO:0004175">
    <property type="term" value="F:endopeptidase activity"/>
    <property type="evidence" value="ECO:0007669"/>
    <property type="project" value="TreeGrafter"/>
</dbReference>
<dbReference type="GO" id="GO:0008047">
    <property type="term" value="F:enzyme activator activity"/>
    <property type="evidence" value="ECO:0007669"/>
    <property type="project" value="InterPro"/>
</dbReference>
<dbReference type="GO" id="GO:0016485">
    <property type="term" value="P:protein processing"/>
    <property type="evidence" value="ECO:0007669"/>
    <property type="project" value="TreeGrafter"/>
</dbReference>
<organism evidence="1">
    <name type="scientific">Dictyoglomus thermophilum</name>
    <dbReference type="NCBI Taxonomy" id="14"/>
    <lineage>
        <taxon>Bacteria</taxon>
        <taxon>Pseudomonadati</taxon>
        <taxon>Dictyoglomota</taxon>
        <taxon>Dictyoglomia</taxon>
        <taxon>Dictyoglomales</taxon>
        <taxon>Dictyoglomaceae</taxon>
        <taxon>Dictyoglomus</taxon>
    </lineage>
</organism>
<reference evidence="1" key="1">
    <citation type="journal article" date="2020" name="mSystems">
        <title>Genome- and Community-Level Interaction Insights into Carbon Utilization and Element Cycling Functions of Hydrothermarchaeota in Hydrothermal Sediment.</title>
        <authorList>
            <person name="Zhou Z."/>
            <person name="Liu Y."/>
            <person name="Xu W."/>
            <person name="Pan J."/>
            <person name="Luo Z.H."/>
            <person name="Li M."/>
        </authorList>
    </citation>
    <scope>NUCLEOTIDE SEQUENCE [LARGE SCALE GENOMIC DNA]</scope>
    <source>
        <strain evidence="1">SpSt-81</strain>
    </source>
</reference>
<keyword evidence="1" id="KW-0378">Hydrolase</keyword>
<accession>A0A7C3MM26</accession>
<dbReference type="AlphaFoldDB" id="A0A7C3MM26"/>
<dbReference type="EMBL" id="DTIN01000044">
    <property type="protein sequence ID" value="HFX14391.1"/>
    <property type="molecule type" value="Genomic_DNA"/>
</dbReference>
<sequence>MKKVLLVGFGNPYRRDDGLGIKLLDLIDDKVEKLKVQELTFDMAEILKDYDIVIFIDASIEGDEISFKKITEEKTFSPLTHHTSCEELLSWTKTLYNKNPEFYLLSIRGYDFDFGEEISEKALENLKKGLEFIKGFLENI</sequence>
<protein>
    <submittedName>
        <fullName evidence="1">Hydrogenase maturation protease</fullName>
    </submittedName>
</protein>
<proteinExistence type="predicted"/>
<evidence type="ECO:0000313" key="1">
    <source>
        <dbReference type="EMBL" id="HFX14391.1"/>
    </source>
</evidence>
<dbReference type="Gene3D" id="3.40.50.1450">
    <property type="entry name" value="HybD-like"/>
    <property type="match status" value="1"/>
</dbReference>
<dbReference type="PANTHER" id="PTHR30302:SF5">
    <property type="entry name" value="SLR1876 PROTEIN"/>
    <property type="match status" value="1"/>
</dbReference>
<dbReference type="SUPFAM" id="SSF53163">
    <property type="entry name" value="HybD-like"/>
    <property type="match status" value="1"/>
</dbReference>
<dbReference type="InterPro" id="IPR023430">
    <property type="entry name" value="Pept_HybD-like_dom_sf"/>
</dbReference>
<keyword evidence="1" id="KW-0645">Protease</keyword>
<dbReference type="NCBIfam" id="TIGR00072">
    <property type="entry name" value="hydrog_prot"/>
    <property type="match status" value="1"/>
</dbReference>